<dbReference type="PANTHER" id="PTHR23252:SF24">
    <property type="entry name" value="TRANSMEMBRANE PROTEIN 145"/>
    <property type="match status" value="1"/>
</dbReference>
<feature type="region of interest" description="Disordered" evidence="1">
    <location>
        <begin position="714"/>
        <end position="744"/>
    </location>
</feature>
<gene>
    <name evidence="5" type="ORF">CYMTET_25809</name>
</gene>
<name>A0AAE0FT40_9CHLO</name>
<feature type="transmembrane region" description="Helical" evidence="2">
    <location>
        <begin position="540"/>
        <end position="561"/>
    </location>
</feature>
<comment type="caution">
    <text evidence="5">The sequence shown here is derived from an EMBL/GenBank/DDBJ whole genome shotgun (WGS) entry which is preliminary data.</text>
</comment>
<evidence type="ECO:0000256" key="3">
    <source>
        <dbReference type="SAM" id="SignalP"/>
    </source>
</evidence>
<dbReference type="InterPro" id="IPR047831">
    <property type="entry name" value="GPR180/TMEM145"/>
</dbReference>
<dbReference type="GO" id="GO:0007186">
    <property type="term" value="P:G protein-coupled receptor signaling pathway"/>
    <property type="evidence" value="ECO:0007669"/>
    <property type="project" value="InterPro"/>
</dbReference>
<organism evidence="5 6">
    <name type="scientific">Cymbomonas tetramitiformis</name>
    <dbReference type="NCBI Taxonomy" id="36881"/>
    <lineage>
        <taxon>Eukaryota</taxon>
        <taxon>Viridiplantae</taxon>
        <taxon>Chlorophyta</taxon>
        <taxon>Pyramimonadophyceae</taxon>
        <taxon>Pyramimonadales</taxon>
        <taxon>Pyramimonadaceae</taxon>
        <taxon>Cymbomonas</taxon>
    </lineage>
</organism>
<dbReference type="Proteomes" id="UP001190700">
    <property type="component" value="Unassembled WGS sequence"/>
</dbReference>
<feature type="chain" id="PRO_5042109262" description="GPR180/TMEM145 transmembrane domain-containing protein" evidence="3">
    <location>
        <begin position="26"/>
        <end position="818"/>
    </location>
</feature>
<feature type="transmembrane region" description="Helical" evidence="2">
    <location>
        <begin position="794"/>
        <end position="813"/>
    </location>
</feature>
<evidence type="ECO:0000256" key="1">
    <source>
        <dbReference type="SAM" id="MobiDB-lite"/>
    </source>
</evidence>
<dbReference type="PANTHER" id="PTHR23252">
    <property type="entry name" value="INTIMAL THICKNESS RECEPTOR-RELATED"/>
    <property type="match status" value="1"/>
</dbReference>
<feature type="transmembrane region" description="Helical" evidence="2">
    <location>
        <begin position="507"/>
        <end position="528"/>
    </location>
</feature>
<feature type="transmembrane region" description="Helical" evidence="2">
    <location>
        <begin position="469"/>
        <end position="487"/>
    </location>
</feature>
<proteinExistence type="predicted"/>
<keyword evidence="2" id="KW-0472">Membrane</keyword>
<feature type="compositionally biased region" description="Low complexity" evidence="1">
    <location>
        <begin position="727"/>
        <end position="740"/>
    </location>
</feature>
<feature type="transmembrane region" description="Helical" evidence="2">
    <location>
        <begin position="430"/>
        <end position="449"/>
    </location>
</feature>
<feature type="signal peptide" evidence="3">
    <location>
        <begin position="1"/>
        <end position="25"/>
    </location>
</feature>
<dbReference type="GO" id="GO:0019236">
    <property type="term" value="P:response to pheromone"/>
    <property type="evidence" value="ECO:0007669"/>
    <property type="project" value="InterPro"/>
</dbReference>
<dbReference type="InterPro" id="IPR019336">
    <property type="entry name" value="GPR180/TMEM145_TM"/>
</dbReference>
<evidence type="ECO:0000313" key="6">
    <source>
        <dbReference type="Proteomes" id="UP001190700"/>
    </source>
</evidence>
<accession>A0AAE0FT40</accession>
<feature type="region of interest" description="Disordered" evidence="1">
    <location>
        <begin position="617"/>
        <end position="638"/>
    </location>
</feature>
<evidence type="ECO:0000313" key="5">
    <source>
        <dbReference type="EMBL" id="KAK3265514.1"/>
    </source>
</evidence>
<sequence length="818" mass="90702">MRSSRLDLTAKVWLLSSLFHLVVHGAVYKGTIKGADSWKYLARFCFLPSDTQTGSDVQGQLEAEFTFKYNAKVTLMEYLERSQEVVSSYGDDQVTSFEAWTEVYNSEYNCTARMQKGMAFPLYDPELEGACKSICMAGREGTNQVLNGVWSPYEPVPTYGGRRVYAKKNGDGWLFIFFMGDAGAWYVAREVGSKLVVAEARSQSISPDRVASSWYVADGEGGFEEDSLLKASCVDDIAEGGQEAACSANPIYSPPPLPGTSSLLPPGETDFISNEKGLDEIVGYGLQPDENGYVTATRLQEFHDDEARWIFVALANCDLYCSADGYQLCQGSLDVEYKLTFTNGEGWSTKHFSADEQGIVVVIIVFFILQFILVMCSIYVRMTLMKLNKFHHTVKLLGISVLITYMARFFDMIHWCKYANDGEGARGLHVAAMWFSGLAETTLLLLVILVAKGWSICCRKISATGRTKIAVYTTVYLLTWTVLLIWYEHGMSDANVVYIYHCVPGYLIVTLRVAGVAWLGYATFVTLNKYKMKRRFFKKFLMLFSLWLISLPIIVLIALAIPTWTRYRVVTCLELIFTFIAQAALLLLYFPNRYNRSFPFHATTSDMMPRQPTRMIVGGGNSNNGKHTPDDSNMDEDERKKQTFGNTAVIRGNALGAHGGRIERAALRSAMELSYRIKGDAVSLRGALEQMDTLYDDNEDEFENDEDGFHNIGGVDLWNRPMRTPNSAGPSTSGASSAPSLRNQMANGSSANYAVANRSGSMGSGSMAMEISGPSSSAAGAQERSMPKFSYSSSLLYTLVKLWLLHATVGVLLHPPAG</sequence>
<keyword evidence="6" id="KW-1185">Reference proteome</keyword>
<feature type="transmembrane region" description="Helical" evidence="2">
    <location>
        <begin position="392"/>
        <end position="410"/>
    </location>
</feature>
<evidence type="ECO:0000259" key="4">
    <source>
        <dbReference type="Pfam" id="PF10192"/>
    </source>
</evidence>
<feature type="domain" description="GPR180/TMEM145 transmembrane" evidence="4">
    <location>
        <begin position="366"/>
        <end position="582"/>
    </location>
</feature>
<dbReference type="EMBL" id="LGRX02013863">
    <property type="protein sequence ID" value="KAK3265514.1"/>
    <property type="molecule type" value="Genomic_DNA"/>
</dbReference>
<keyword evidence="3" id="KW-0732">Signal</keyword>
<dbReference type="AlphaFoldDB" id="A0AAE0FT40"/>
<reference evidence="5 6" key="1">
    <citation type="journal article" date="2015" name="Genome Biol. Evol.">
        <title>Comparative Genomics of a Bacterivorous Green Alga Reveals Evolutionary Causalities and Consequences of Phago-Mixotrophic Mode of Nutrition.</title>
        <authorList>
            <person name="Burns J.A."/>
            <person name="Paasch A."/>
            <person name="Narechania A."/>
            <person name="Kim E."/>
        </authorList>
    </citation>
    <scope>NUCLEOTIDE SEQUENCE [LARGE SCALE GENOMIC DNA]</scope>
    <source>
        <strain evidence="5 6">PLY_AMNH</strain>
    </source>
</reference>
<evidence type="ECO:0000256" key="2">
    <source>
        <dbReference type="SAM" id="Phobius"/>
    </source>
</evidence>
<keyword evidence="2" id="KW-1133">Transmembrane helix</keyword>
<dbReference type="Pfam" id="PF10192">
    <property type="entry name" value="GPR180-TMEM145_TM"/>
    <property type="match status" value="1"/>
</dbReference>
<feature type="transmembrane region" description="Helical" evidence="2">
    <location>
        <begin position="567"/>
        <end position="590"/>
    </location>
</feature>
<protein>
    <recommendedName>
        <fullName evidence="4">GPR180/TMEM145 transmembrane domain-containing protein</fullName>
    </recommendedName>
</protein>
<keyword evidence="2" id="KW-0812">Transmembrane</keyword>
<feature type="transmembrane region" description="Helical" evidence="2">
    <location>
        <begin position="358"/>
        <end position="380"/>
    </location>
</feature>